<dbReference type="InterPro" id="IPR003346">
    <property type="entry name" value="Transposase_20"/>
</dbReference>
<dbReference type="InterPro" id="IPR047650">
    <property type="entry name" value="Transpos_IS110"/>
</dbReference>
<dbReference type="EMBL" id="GG693868">
    <property type="protein sequence ID" value="EES53179.1"/>
    <property type="molecule type" value="Genomic_DNA"/>
</dbReference>
<dbReference type="PANTHER" id="PTHR33055:SF3">
    <property type="entry name" value="PUTATIVE TRANSPOSASE FOR IS117-RELATED"/>
    <property type="match status" value="1"/>
</dbReference>
<dbReference type="GO" id="GO:0003677">
    <property type="term" value="F:DNA binding"/>
    <property type="evidence" value="ECO:0007669"/>
    <property type="project" value="InterPro"/>
</dbReference>
<dbReference type="GO" id="GO:0006313">
    <property type="term" value="P:DNA transposition"/>
    <property type="evidence" value="ECO:0007669"/>
    <property type="project" value="InterPro"/>
</dbReference>
<feature type="domain" description="Transposase IS116/IS110/IS902 C-terminal" evidence="1">
    <location>
        <begin position="18"/>
        <end position="91"/>
    </location>
</feature>
<organism evidence="2 3">
    <name type="scientific">Leptospirillum ferrodiazotrophum</name>
    <dbReference type="NCBI Taxonomy" id="412449"/>
    <lineage>
        <taxon>Bacteria</taxon>
        <taxon>Pseudomonadati</taxon>
        <taxon>Nitrospirota</taxon>
        <taxon>Nitrospiria</taxon>
        <taxon>Nitrospirales</taxon>
        <taxon>Nitrospiraceae</taxon>
        <taxon>Leptospirillum</taxon>
    </lineage>
</organism>
<dbReference type="GO" id="GO:0004803">
    <property type="term" value="F:transposase activity"/>
    <property type="evidence" value="ECO:0007669"/>
    <property type="project" value="InterPro"/>
</dbReference>
<name>C6HW74_9BACT</name>
<dbReference type="PANTHER" id="PTHR33055">
    <property type="entry name" value="TRANSPOSASE FOR INSERTION SEQUENCE ELEMENT IS1111A"/>
    <property type="match status" value="1"/>
</dbReference>
<accession>C6HW74</accession>
<protein>
    <submittedName>
        <fullName evidence="2">Putative transposase</fullName>
    </submittedName>
</protein>
<dbReference type="Pfam" id="PF02371">
    <property type="entry name" value="Transposase_20"/>
    <property type="match status" value="1"/>
</dbReference>
<evidence type="ECO:0000259" key="1">
    <source>
        <dbReference type="Pfam" id="PF02371"/>
    </source>
</evidence>
<reference evidence="2 3" key="1">
    <citation type="journal article" date="2009" name="Appl. Environ. Microbiol.">
        <title>Community genomic and proteomic analyses of chemoautotrophic iron-oxidizing "Leptospirillum rubarum" (Group II) and "Leptospirillum ferrodiazotrophum" (Group III) bacteria in acid mine drainage biofilms.</title>
        <authorList>
            <person name="Goltsman D.S."/>
            <person name="Denef V.J."/>
            <person name="Singer S.W."/>
            <person name="VerBerkmoes N.C."/>
            <person name="Lefsrud M."/>
            <person name="Mueller R.S."/>
            <person name="Dick G.J."/>
            <person name="Sun C.L."/>
            <person name="Wheeler K.E."/>
            <person name="Zemla A."/>
            <person name="Baker B.J."/>
            <person name="Hauser L."/>
            <person name="Land M."/>
            <person name="Shah M.B."/>
            <person name="Thelen M.P."/>
            <person name="Hettich R.L."/>
            <person name="Banfield J.F."/>
        </authorList>
    </citation>
    <scope>NUCLEOTIDE SEQUENCE [LARGE SCALE GENOMIC DNA]</scope>
</reference>
<proteinExistence type="predicted"/>
<dbReference type="AlphaFoldDB" id="C6HW74"/>
<evidence type="ECO:0000313" key="2">
    <source>
        <dbReference type="EMBL" id="EES53179.1"/>
    </source>
</evidence>
<evidence type="ECO:0000313" key="3">
    <source>
        <dbReference type="Proteomes" id="UP000009374"/>
    </source>
</evidence>
<dbReference type="Proteomes" id="UP000009374">
    <property type="component" value="Unassembled WGS sequence"/>
</dbReference>
<keyword evidence="3" id="KW-1185">Reference proteome</keyword>
<sequence length="116" mass="12562">MAEIERALEHYSLAPVVKALMGLRGVNVTTAFTIVAELGDLSRFDSAPQLMAYLGLIPSEASSGTKTTRGGITKTGNGPVRRVIVEAAWSYRYYARMTQPILLRQKGLTSDICALS</sequence>
<gene>
    <name evidence="2" type="ORF">UBAL3_80290055</name>
</gene>